<reference evidence="1" key="1">
    <citation type="submission" date="2014-11" db="EMBL/GenBank/DDBJ databases">
        <authorList>
            <person name="Amaro Gonzalez C."/>
        </authorList>
    </citation>
    <scope>NUCLEOTIDE SEQUENCE</scope>
</reference>
<protein>
    <submittedName>
        <fullName evidence="1">Uncharacterized protein</fullName>
    </submittedName>
</protein>
<dbReference type="AlphaFoldDB" id="A0A0E9RR22"/>
<evidence type="ECO:0000313" key="1">
    <source>
        <dbReference type="EMBL" id="JAH31599.1"/>
    </source>
</evidence>
<proteinExistence type="predicted"/>
<organism evidence="1">
    <name type="scientific">Anguilla anguilla</name>
    <name type="common">European freshwater eel</name>
    <name type="synonym">Muraena anguilla</name>
    <dbReference type="NCBI Taxonomy" id="7936"/>
    <lineage>
        <taxon>Eukaryota</taxon>
        <taxon>Metazoa</taxon>
        <taxon>Chordata</taxon>
        <taxon>Craniata</taxon>
        <taxon>Vertebrata</taxon>
        <taxon>Euteleostomi</taxon>
        <taxon>Actinopterygii</taxon>
        <taxon>Neopterygii</taxon>
        <taxon>Teleostei</taxon>
        <taxon>Anguilliformes</taxon>
        <taxon>Anguillidae</taxon>
        <taxon>Anguilla</taxon>
    </lineage>
</organism>
<dbReference type="EMBL" id="GBXM01076978">
    <property type="protein sequence ID" value="JAH31599.1"/>
    <property type="molecule type" value="Transcribed_RNA"/>
</dbReference>
<reference evidence="1" key="2">
    <citation type="journal article" date="2015" name="Fish Shellfish Immunol.">
        <title>Early steps in the European eel (Anguilla anguilla)-Vibrio vulnificus interaction in the gills: Role of the RtxA13 toxin.</title>
        <authorList>
            <person name="Callol A."/>
            <person name="Pajuelo D."/>
            <person name="Ebbesson L."/>
            <person name="Teles M."/>
            <person name="MacKenzie S."/>
            <person name="Amaro C."/>
        </authorList>
    </citation>
    <scope>NUCLEOTIDE SEQUENCE</scope>
</reference>
<name>A0A0E9RR22_ANGAN</name>
<sequence length="53" mass="6332">MKVEPMVQTRELAHMPVLFQYFLKCKLIFKNVSLFVIQPQNPMNHFVDVLRVI</sequence>
<accession>A0A0E9RR22</accession>